<feature type="region of interest" description="Disordered" evidence="1">
    <location>
        <begin position="99"/>
        <end position="123"/>
    </location>
</feature>
<dbReference type="VEuPathDB" id="FungiDB:MFRU_004g02500"/>
<dbReference type="Proteomes" id="UP000322873">
    <property type="component" value="Unassembled WGS sequence"/>
</dbReference>
<feature type="compositionally biased region" description="Low complexity" evidence="1">
    <location>
        <begin position="101"/>
        <end position="120"/>
    </location>
</feature>
<proteinExistence type="predicted"/>
<dbReference type="EMBL" id="VICG01000008">
    <property type="protein sequence ID" value="KAA8569475.1"/>
    <property type="molecule type" value="Genomic_DNA"/>
</dbReference>
<organism evidence="2 3">
    <name type="scientific">Monilinia fructicola</name>
    <name type="common">Brown rot fungus</name>
    <name type="synonym">Ciboria fructicola</name>
    <dbReference type="NCBI Taxonomy" id="38448"/>
    <lineage>
        <taxon>Eukaryota</taxon>
        <taxon>Fungi</taxon>
        <taxon>Dikarya</taxon>
        <taxon>Ascomycota</taxon>
        <taxon>Pezizomycotina</taxon>
        <taxon>Leotiomycetes</taxon>
        <taxon>Helotiales</taxon>
        <taxon>Sclerotiniaceae</taxon>
        <taxon>Monilinia</taxon>
    </lineage>
</organism>
<evidence type="ECO:0000313" key="2">
    <source>
        <dbReference type="EMBL" id="KAA8569475.1"/>
    </source>
</evidence>
<dbReference type="AlphaFoldDB" id="A0A5M9JRC0"/>
<protein>
    <submittedName>
        <fullName evidence="2">Uncharacterized protein</fullName>
    </submittedName>
</protein>
<gene>
    <name evidence="2" type="ORF">EYC84_001106</name>
</gene>
<dbReference type="InterPro" id="IPR019034">
    <property type="entry name" value="UPF0390"/>
</dbReference>
<sequence>MVGRLTNEWKSDKVKALKCIMKERYEIFPAFSFAFRETKRLGATKRSRTIPSRVRFFCALFLCLGVELADWNQGTKERRNEGTKEGTAKMVQGALKSTKSALAGGNRANGAGKKAALGPKKGQRVIKAKREGLMRSEVLRKKHSAGLTAMTERTLGAKAGHLELLGVGKKSKGKDGKGVETKGKGNPGTTAHGGQKGGTRKFG</sequence>
<reference evidence="2 3" key="1">
    <citation type="submission" date="2019-06" db="EMBL/GenBank/DDBJ databases">
        <title>Genome Sequence of the Brown Rot Fungal Pathogen Monilinia fructicola.</title>
        <authorList>
            <person name="De Miccolis Angelini R.M."/>
            <person name="Landi L."/>
            <person name="Abate D."/>
            <person name="Pollastro S."/>
            <person name="Romanazzi G."/>
            <person name="Faretra F."/>
        </authorList>
    </citation>
    <scope>NUCLEOTIDE SEQUENCE [LARGE SCALE GENOMIC DNA]</scope>
    <source>
        <strain evidence="2 3">Mfrc123</strain>
    </source>
</reference>
<feature type="compositionally biased region" description="Basic and acidic residues" evidence="1">
    <location>
        <begin position="173"/>
        <end position="183"/>
    </location>
</feature>
<name>A0A5M9JRC0_MONFR</name>
<keyword evidence="3" id="KW-1185">Reference proteome</keyword>
<evidence type="ECO:0000313" key="3">
    <source>
        <dbReference type="Proteomes" id="UP000322873"/>
    </source>
</evidence>
<feature type="region of interest" description="Disordered" evidence="1">
    <location>
        <begin position="166"/>
        <end position="203"/>
    </location>
</feature>
<accession>A0A5M9JRC0</accession>
<evidence type="ECO:0000256" key="1">
    <source>
        <dbReference type="SAM" id="MobiDB-lite"/>
    </source>
</evidence>
<dbReference type="Pfam" id="PF09495">
    <property type="entry name" value="DUF2462"/>
    <property type="match status" value="1"/>
</dbReference>
<comment type="caution">
    <text evidence="2">The sequence shown here is derived from an EMBL/GenBank/DDBJ whole genome shotgun (WGS) entry which is preliminary data.</text>
</comment>